<dbReference type="SUPFAM" id="SSF54814">
    <property type="entry name" value="Prokaryotic type KH domain (KH-domain type II)"/>
    <property type="match status" value="1"/>
</dbReference>
<dbReference type="InterPro" id="IPR030388">
    <property type="entry name" value="G_ERA_dom"/>
</dbReference>
<name>A0A1J5DYI7_9BACT</name>
<dbReference type="PROSITE" id="PS50823">
    <property type="entry name" value="KH_TYPE_2"/>
    <property type="match status" value="1"/>
</dbReference>
<feature type="region of interest" description="G2" evidence="7">
    <location>
        <begin position="40"/>
        <end position="44"/>
    </location>
</feature>
<dbReference type="EMBL" id="MNYI01000248">
    <property type="protein sequence ID" value="OIP36102.1"/>
    <property type="molecule type" value="Genomic_DNA"/>
</dbReference>
<feature type="region of interest" description="G4" evidence="7">
    <location>
        <begin position="122"/>
        <end position="125"/>
    </location>
</feature>
<evidence type="ECO:0000256" key="5">
    <source>
        <dbReference type="ARBA" id="ARBA00023134"/>
    </source>
</evidence>
<dbReference type="Proteomes" id="UP000183085">
    <property type="component" value="Unassembled WGS sequence"/>
</dbReference>
<dbReference type="Pfam" id="PF01926">
    <property type="entry name" value="MMR_HSR1"/>
    <property type="match status" value="1"/>
</dbReference>
<keyword evidence="3 6" id="KW-0547">Nucleotide-binding</keyword>
<dbReference type="GO" id="GO:0003924">
    <property type="term" value="F:GTPase activity"/>
    <property type="evidence" value="ECO:0007669"/>
    <property type="project" value="UniProtKB-UniRule"/>
</dbReference>
<protein>
    <recommendedName>
        <fullName evidence="2 6">GTPase Era</fullName>
    </recommendedName>
</protein>
<sequence length="296" mass="34056">MTKKNHSGYAGIIGRPNVGKSTLLNAFLGEKLAIVTKKPQTTRNRIMGVLTQKDCQIIFLDTPGILEPHYQLHQNMIKCAYRVLEESDTIIFMVEPAMPQRIETKIIERLTTYHKPSFLVINKIDTIQKDSLFPLIETYASMNIFQEIIPISALKLKGIDSLLMAIKTSLPEGEPLYPPDMLTDQPERFFASEIIREKIFKYYREELPYSTAVVIEEFKERKPKDFICAIIYVERESQEGIIIGKNGLDLKKVAVEARADIEALIGREVYLELWVKTRKNWHKSSNALKEFGYERG</sequence>
<dbReference type="GO" id="GO:0005525">
    <property type="term" value="F:GTP binding"/>
    <property type="evidence" value="ECO:0007669"/>
    <property type="project" value="UniProtKB-UniRule"/>
</dbReference>
<organism evidence="11 12">
    <name type="scientific">Candidatus Desantisbacteria bacterium CG2_30_40_21</name>
    <dbReference type="NCBI Taxonomy" id="1817895"/>
    <lineage>
        <taxon>Bacteria</taxon>
        <taxon>Candidatus Desantisiibacteriota</taxon>
    </lineage>
</organism>
<dbReference type="GO" id="GO:0043024">
    <property type="term" value="F:ribosomal small subunit binding"/>
    <property type="evidence" value="ECO:0007669"/>
    <property type="project" value="TreeGrafter"/>
</dbReference>
<evidence type="ECO:0000256" key="4">
    <source>
        <dbReference type="ARBA" id="ARBA00022884"/>
    </source>
</evidence>
<keyword evidence="6" id="KW-1003">Cell membrane</keyword>
<evidence type="ECO:0000313" key="12">
    <source>
        <dbReference type="Proteomes" id="UP000183085"/>
    </source>
</evidence>
<feature type="region of interest" description="G5" evidence="7">
    <location>
        <begin position="151"/>
        <end position="153"/>
    </location>
</feature>
<feature type="binding site" evidence="6">
    <location>
        <begin position="122"/>
        <end position="125"/>
    </location>
    <ligand>
        <name>GTP</name>
        <dbReference type="ChEBI" id="CHEBI:37565"/>
    </ligand>
</feature>
<keyword evidence="6" id="KW-0690">Ribosome biogenesis</keyword>
<proteinExistence type="inferred from homology"/>
<keyword evidence="6" id="KW-0963">Cytoplasm</keyword>
<evidence type="ECO:0000256" key="7">
    <source>
        <dbReference type="PROSITE-ProRule" id="PRU01050"/>
    </source>
</evidence>
<dbReference type="AlphaFoldDB" id="A0A1J5DYI7"/>
<dbReference type="InterPro" id="IPR004044">
    <property type="entry name" value="KH_dom_type_2"/>
</dbReference>
<feature type="region of interest" description="G3" evidence="7">
    <location>
        <begin position="61"/>
        <end position="64"/>
    </location>
</feature>
<comment type="caution">
    <text evidence="11">The sequence shown here is derived from an EMBL/GenBank/DDBJ whole genome shotgun (WGS) entry which is preliminary data.</text>
</comment>
<dbReference type="CDD" id="cd22534">
    <property type="entry name" value="KH-II_Era"/>
    <property type="match status" value="1"/>
</dbReference>
<evidence type="ECO:0000259" key="9">
    <source>
        <dbReference type="PROSITE" id="PS50823"/>
    </source>
</evidence>
<evidence type="ECO:0000256" key="6">
    <source>
        <dbReference type="HAMAP-Rule" id="MF_00367"/>
    </source>
</evidence>
<dbReference type="FunFam" id="3.30.300.20:FF:000003">
    <property type="entry name" value="GTPase Era"/>
    <property type="match status" value="1"/>
</dbReference>
<evidence type="ECO:0000259" key="10">
    <source>
        <dbReference type="PROSITE" id="PS51713"/>
    </source>
</evidence>
<dbReference type="GO" id="GO:0005829">
    <property type="term" value="C:cytosol"/>
    <property type="evidence" value="ECO:0007669"/>
    <property type="project" value="TreeGrafter"/>
</dbReference>
<dbReference type="HAMAP" id="MF_00367">
    <property type="entry name" value="GTPase_Era"/>
    <property type="match status" value="1"/>
</dbReference>
<evidence type="ECO:0000256" key="8">
    <source>
        <dbReference type="RuleBase" id="RU003761"/>
    </source>
</evidence>
<feature type="domain" description="Era-type G" evidence="10">
    <location>
        <begin position="6"/>
        <end position="172"/>
    </location>
</feature>
<accession>A0A1J5DYI7</accession>
<dbReference type="STRING" id="1817895.AUJ95_09625"/>
<comment type="subcellular location">
    <subcellularLocation>
        <location evidence="6">Cytoplasm</location>
    </subcellularLocation>
    <subcellularLocation>
        <location evidence="6">Cell membrane</location>
        <topology evidence="6">Peripheral membrane protein</topology>
    </subcellularLocation>
</comment>
<dbReference type="NCBIfam" id="TIGR00436">
    <property type="entry name" value="era"/>
    <property type="match status" value="1"/>
</dbReference>
<dbReference type="GO" id="GO:0005886">
    <property type="term" value="C:plasma membrane"/>
    <property type="evidence" value="ECO:0007669"/>
    <property type="project" value="UniProtKB-SubCell"/>
</dbReference>
<dbReference type="CDD" id="cd04163">
    <property type="entry name" value="Era"/>
    <property type="match status" value="1"/>
</dbReference>
<dbReference type="SUPFAM" id="SSF52540">
    <property type="entry name" value="P-loop containing nucleoside triphosphate hydrolases"/>
    <property type="match status" value="1"/>
</dbReference>
<dbReference type="GO" id="GO:0070181">
    <property type="term" value="F:small ribosomal subunit rRNA binding"/>
    <property type="evidence" value="ECO:0007669"/>
    <property type="project" value="UniProtKB-UniRule"/>
</dbReference>
<dbReference type="GO" id="GO:0000028">
    <property type="term" value="P:ribosomal small subunit assembly"/>
    <property type="evidence" value="ECO:0007669"/>
    <property type="project" value="TreeGrafter"/>
</dbReference>
<feature type="region of interest" description="G1" evidence="7">
    <location>
        <begin position="14"/>
        <end position="21"/>
    </location>
</feature>
<comment type="similarity">
    <text evidence="1 6 7 8">Belongs to the TRAFAC class TrmE-Era-EngA-EngB-Septin-like GTPase superfamily. Era GTPase family.</text>
</comment>
<dbReference type="PROSITE" id="PS51713">
    <property type="entry name" value="G_ERA"/>
    <property type="match status" value="1"/>
</dbReference>
<feature type="domain" description="KH type-2" evidence="9">
    <location>
        <begin position="203"/>
        <end position="279"/>
    </location>
</feature>
<dbReference type="InterPro" id="IPR006073">
    <property type="entry name" value="GTP-bd"/>
</dbReference>
<dbReference type="InterPro" id="IPR009019">
    <property type="entry name" value="KH_sf_prok-type"/>
</dbReference>
<dbReference type="NCBIfam" id="NF000908">
    <property type="entry name" value="PRK00089.1"/>
    <property type="match status" value="1"/>
</dbReference>
<keyword evidence="6" id="KW-0472">Membrane</keyword>
<feature type="binding site" evidence="6">
    <location>
        <begin position="61"/>
        <end position="65"/>
    </location>
    <ligand>
        <name>GTP</name>
        <dbReference type="ChEBI" id="CHEBI:37565"/>
    </ligand>
</feature>
<keyword evidence="5 6" id="KW-0342">GTP-binding</keyword>
<dbReference type="PANTHER" id="PTHR42698">
    <property type="entry name" value="GTPASE ERA"/>
    <property type="match status" value="1"/>
</dbReference>
<dbReference type="PRINTS" id="PR00326">
    <property type="entry name" value="GTP1OBG"/>
</dbReference>
<comment type="function">
    <text evidence="6">An essential GTPase that binds both GDP and GTP, with rapid nucleotide exchange. Plays a role in 16S rRNA processing and 30S ribosomal subunit biogenesis and possibly also in cell cycle regulation and energy metabolism.</text>
</comment>
<dbReference type="Gene3D" id="3.30.300.20">
    <property type="match status" value="1"/>
</dbReference>
<dbReference type="InterPro" id="IPR005225">
    <property type="entry name" value="Small_GTP-bd"/>
</dbReference>
<evidence type="ECO:0000256" key="1">
    <source>
        <dbReference type="ARBA" id="ARBA00007921"/>
    </source>
</evidence>
<keyword evidence="4 6" id="KW-0694">RNA-binding</keyword>
<evidence type="ECO:0000256" key="2">
    <source>
        <dbReference type="ARBA" id="ARBA00020484"/>
    </source>
</evidence>
<dbReference type="NCBIfam" id="TIGR00231">
    <property type="entry name" value="small_GTP"/>
    <property type="match status" value="1"/>
</dbReference>
<keyword evidence="6" id="KW-0699">rRNA-binding</keyword>
<dbReference type="Gene3D" id="3.40.50.300">
    <property type="entry name" value="P-loop containing nucleotide triphosphate hydrolases"/>
    <property type="match status" value="1"/>
</dbReference>
<comment type="subunit">
    <text evidence="6">Monomer.</text>
</comment>
<feature type="binding site" evidence="6">
    <location>
        <begin position="14"/>
        <end position="21"/>
    </location>
    <ligand>
        <name>GTP</name>
        <dbReference type="ChEBI" id="CHEBI:37565"/>
    </ligand>
</feature>
<dbReference type="InterPro" id="IPR015946">
    <property type="entry name" value="KH_dom-like_a/b"/>
</dbReference>
<dbReference type="PANTHER" id="PTHR42698:SF1">
    <property type="entry name" value="GTPASE ERA, MITOCHONDRIAL"/>
    <property type="match status" value="1"/>
</dbReference>
<reference evidence="11 12" key="1">
    <citation type="journal article" date="2016" name="Environ. Microbiol.">
        <title>Genomic resolution of a cold subsurface aquifer community provides metabolic insights for novel microbes adapted to high CO concentrations.</title>
        <authorList>
            <person name="Probst A.J."/>
            <person name="Castelle C.J."/>
            <person name="Singh A."/>
            <person name="Brown C.T."/>
            <person name="Anantharaman K."/>
            <person name="Sharon I."/>
            <person name="Hug L.A."/>
            <person name="Burstein D."/>
            <person name="Emerson J.B."/>
            <person name="Thomas B.C."/>
            <person name="Banfield J.F."/>
        </authorList>
    </citation>
    <scope>NUCLEOTIDE SEQUENCE [LARGE SCALE GENOMIC DNA]</scope>
    <source>
        <strain evidence="11">CG2_30_40_21</strain>
    </source>
</reference>
<dbReference type="InterPro" id="IPR027417">
    <property type="entry name" value="P-loop_NTPase"/>
</dbReference>
<gene>
    <name evidence="6" type="primary">era</name>
    <name evidence="11" type="ORF">AUJ95_09625</name>
</gene>
<evidence type="ECO:0000313" key="11">
    <source>
        <dbReference type="EMBL" id="OIP36102.1"/>
    </source>
</evidence>
<evidence type="ECO:0000256" key="3">
    <source>
        <dbReference type="ARBA" id="ARBA00022741"/>
    </source>
</evidence>
<dbReference type="Pfam" id="PF07650">
    <property type="entry name" value="KH_2"/>
    <property type="match status" value="1"/>
</dbReference>
<dbReference type="InterPro" id="IPR005662">
    <property type="entry name" value="GTPase_Era-like"/>
</dbReference>